<feature type="domain" description="CD-NTase-associated protein 12/Pycsar effector protein TIR" evidence="1">
    <location>
        <begin position="193"/>
        <end position="305"/>
    </location>
</feature>
<evidence type="ECO:0000313" key="5">
    <source>
        <dbReference type="Proteomes" id="UP000561726"/>
    </source>
</evidence>
<evidence type="ECO:0000313" key="4">
    <source>
        <dbReference type="Proteomes" id="UP000029864"/>
    </source>
</evidence>
<accession>A0A099J391</accession>
<dbReference type="EMBL" id="JPXF01000049">
    <property type="protein sequence ID" value="KGJ72904.1"/>
    <property type="molecule type" value="Genomic_DNA"/>
</dbReference>
<dbReference type="AlphaFoldDB" id="A0A099J391"/>
<proteinExistence type="predicted"/>
<protein>
    <submittedName>
        <fullName evidence="3">Putative nucleotide-binding protein</fullName>
    </submittedName>
</protein>
<evidence type="ECO:0000259" key="1">
    <source>
        <dbReference type="Pfam" id="PF10137"/>
    </source>
</evidence>
<dbReference type="OrthoDB" id="4339143at2"/>
<reference evidence="2 4" key="1">
    <citation type="submission" date="2014-08" db="EMBL/GenBank/DDBJ databases">
        <authorList>
            <person name="Sisinthy S."/>
        </authorList>
    </citation>
    <scope>NUCLEOTIDE SEQUENCE [LARGE SCALE GENOMIC DNA]</scope>
    <source>
        <strain evidence="2 4">RuG17</strain>
    </source>
</reference>
<dbReference type="RefSeq" id="WP_052542306.1">
    <property type="nucleotide sequence ID" value="NZ_JACHBQ010000001.1"/>
</dbReference>
<reference evidence="3 5" key="2">
    <citation type="submission" date="2020-08" db="EMBL/GenBank/DDBJ databases">
        <title>Sequencing the genomes of 1000 actinobacteria strains.</title>
        <authorList>
            <person name="Klenk H.-P."/>
        </authorList>
    </citation>
    <scope>NUCLEOTIDE SEQUENCE [LARGE SCALE GENOMIC DNA]</scope>
    <source>
        <strain evidence="3 5">DSM 21065</strain>
    </source>
</reference>
<comment type="caution">
    <text evidence="2">The sequence shown here is derived from an EMBL/GenBank/DDBJ whole genome shotgun (WGS) entry which is preliminary data.</text>
</comment>
<dbReference type="Proteomes" id="UP000029864">
    <property type="component" value="Unassembled WGS sequence"/>
</dbReference>
<evidence type="ECO:0000313" key="2">
    <source>
        <dbReference type="EMBL" id="KGJ72904.1"/>
    </source>
</evidence>
<gene>
    <name evidence="3" type="ORF">BJ997_002605</name>
    <name evidence="2" type="ORF">GY21_12095</name>
</gene>
<keyword evidence="4" id="KW-1185">Reference proteome</keyword>
<sequence>MGKLSANLFGIRLDDTIVSRMKALLENVVLTEVQKMDIPTGRAWVETTAEGWREYYSLMADRLESILENGSAKGTIRAEVSQQTLHGRTWSAGPANPHLDWRTPRPDANLDKFSPDYEGITFEFAENGFIINLGMRNRTGIVGPVTLTSTSGGLTQIVIDDPDNNSEAILSAVEELVLSYRVPEAPPEPASFRVFMGHGGDTQWKTLKLALEATHGFAVEAFESEDRTSTATVDTVVNMIRSANAAVVVMTGADTMLDGTVRARENVIHELGLCQGILGVHSTIIVLENGVTELSNIAGITQVRFPKNDVMSSALAVAGALENRKRNA</sequence>
<name>A0A099J391_9MICO</name>
<dbReference type="EMBL" id="JACHBQ010000001">
    <property type="protein sequence ID" value="MBB5642057.1"/>
    <property type="molecule type" value="Genomic_DNA"/>
</dbReference>
<dbReference type="eggNOG" id="COG4271">
    <property type="taxonomic scope" value="Bacteria"/>
</dbReference>
<dbReference type="Pfam" id="PF10137">
    <property type="entry name" value="CAP12-PCTIR_TIR"/>
    <property type="match status" value="1"/>
</dbReference>
<organism evidence="2 4">
    <name type="scientific">Cryobacterium roopkundense</name>
    <dbReference type="NCBI Taxonomy" id="1001240"/>
    <lineage>
        <taxon>Bacteria</taxon>
        <taxon>Bacillati</taxon>
        <taxon>Actinomycetota</taxon>
        <taxon>Actinomycetes</taxon>
        <taxon>Micrococcales</taxon>
        <taxon>Microbacteriaceae</taxon>
        <taxon>Cryobacterium</taxon>
    </lineage>
</organism>
<dbReference type="GO" id="GO:0050135">
    <property type="term" value="F:NADP+ nucleosidase activity"/>
    <property type="evidence" value="ECO:0007669"/>
    <property type="project" value="InterPro"/>
</dbReference>
<dbReference type="InterPro" id="IPR019302">
    <property type="entry name" value="CAP12/PCTIR_TIR_dom"/>
</dbReference>
<evidence type="ECO:0000313" key="3">
    <source>
        <dbReference type="EMBL" id="MBB5642057.1"/>
    </source>
</evidence>
<dbReference type="Proteomes" id="UP000561726">
    <property type="component" value="Unassembled WGS sequence"/>
</dbReference>